<dbReference type="InterPro" id="IPR008948">
    <property type="entry name" value="L-Aspartase-like"/>
</dbReference>
<dbReference type="PROSITE" id="PS00163">
    <property type="entry name" value="FUMARATE_LYASES"/>
    <property type="match status" value="1"/>
</dbReference>
<evidence type="ECO:0000256" key="2">
    <source>
        <dbReference type="ARBA" id="ARBA00009084"/>
    </source>
</evidence>
<keyword evidence="5" id="KW-0963">Cytoplasm</keyword>
<evidence type="ECO:0000259" key="6">
    <source>
        <dbReference type="Pfam" id="PF00206"/>
    </source>
</evidence>
<dbReference type="GO" id="GO:0005737">
    <property type="term" value="C:cytoplasm"/>
    <property type="evidence" value="ECO:0007669"/>
    <property type="project" value="UniProtKB-SubCell"/>
</dbReference>
<dbReference type="OrthoDB" id="9802809at2"/>
<feature type="active site" evidence="5">
    <location>
        <position position="316"/>
    </location>
</feature>
<evidence type="ECO:0000256" key="3">
    <source>
        <dbReference type="ARBA" id="ARBA00022532"/>
    </source>
</evidence>
<dbReference type="InterPro" id="IPR005677">
    <property type="entry name" value="Fum_hydII"/>
</dbReference>
<dbReference type="GO" id="GO:0008797">
    <property type="term" value="F:aspartate ammonia-lyase activity"/>
    <property type="evidence" value="ECO:0007669"/>
    <property type="project" value="UniProtKB-EC"/>
</dbReference>
<dbReference type="NCBIfam" id="TIGR00979">
    <property type="entry name" value="fumC_II"/>
    <property type="match status" value="1"/>
</dbReference>
<comment type="catalytic activity">
    <reaction evidence="5">
        <text>(S)-malate = fumarate + H2O</text>
        <dbReference type="Rhea" id="RHEA:12460"/>
        <dbReference type="ChEBI" id="CHEBI:15377"/>
        <dbReference type="ChEBI" id="CHEBI:15589"/>
        <dbReference type="ChEBI" id="CHEBI:29806"/>
        <dbReference type="EC" id="4.2.1.2"/>
    </reaction>
</comment>
<dbReference type="CDD" id="cd01362">
    <property type="entry name" value="Fumarase_classII"/>
    <property type="match status" value="1"/>
</dbReference>
<dbReference type="RefSeq" id="WP_060534280.1">
    <property type="nucleotide sequence ID" value="NZ_CP013023.1"/>
</dbReference>
<dbReference type="Gene3D" id="1.10.275.10">
    <property type="entry name" value="Fumarase/aspartase (N-terminal domain)"/>
    <property type="match status" value="1"/>
</dbReference>
<proteinExistence type="inferred from homology"/>
<dbReference type="GO" id="GO:0006106">
    <property type="term" value="P:fumarate metabolic process"/>
    <property type="evidence" value="ECO:0007669"/>
    <property type="project" value="InterPro"/>
</dbReference>
<feature type="domain" description="Fumarate lyase N-terminal" evidence="6">
    <location>
        <begin position="11"/>
        <end position="340"/>
    </location>
</feature>
<gene>
    <name evidence="5" type="primary">fumC</name>
    <name evidence="8" type="ORF">AR543_10755</name>
</gene>
<dbReference type="AlphaFoldDB" id="A0A172ZFL8"/>
<dbReference type="Gene3D" id="1.10.40.30">
    <property type="entry name" value="Fumarase/aspartase (C-terminal domain)"/>
    <property type="match status" value="1"/>
</dbReference>
<dbReference type="FunFam" id="1.10.40.30:FF:000002">
    <property type="entry name" value="Fumarate hydratase class II"/>
    <property type="match status" value="1"/>
</dbReference>
<comment type="similarity">
    <text evidence="2 5">Belongs to the class-II fumarase/aspartase family. Fumarase subfamily.</text>
</comment>
<evidence type="ECO:0000256" key="4">
    <source>
        <dbReference type="ARBA" id="ARBA00023239"/>
    </source>
</evidence>
<keyword evidence="9" id="KW-1185">Reference proteome</keyword>
<comment type="catalytic activity">
    <reaction evidence="1">
        <text>L-aspartate = fumarate + NH4(+)</text>
        <dbReference type="Rhea" id="RHEA:16601"/>
        <dbReference type="ChEBI" id="CHEBI:28938"/>
        <dbReference type="ChEBI" id="CHEBI:29806"/>
        <dbReference type="ChEBI" id="CHEBI:29991"/>
        <dbReference type="EC" id="4.3.1.1"/>
    </reaction>
</comment>
<feature type="binding site" description="in site B" evidence="5">
    <location>
        <begin position="127"/>
        <end position="130"/>
    </location>
    <ligand>
        <name>substrate</name>
    </ligand>
</feature>
<dbReference type="InterPro" id="IPR020557">
    <property type="entry name" value="Fumarate_lyase_CS"/>
</dbReference>
<comment type="subcellular location">
    <subcellularLocation>
        <location evidence="5">Cytoplasm</location>
    </subcellularLocation>
</comment>
<dbReference type="FunFam" id="1.10.275.10:FF:000001">
    <property type="entry name" value="Fumarate hydratase, mitochondrial"/>
    <property type="match status" value="1"/>
</dbReference>
<dbReference type="GO" id="GO:0006108">
    <property type="term" value="P:malate metabolic process"/>
    <property type="evidence" value="ECO:0007669"/>
    <property type="project" value="TreeGrafter"/>
</dbReference>
<evidence type="ECO:0000313" key="9">
    <source>
        <dbReference type="Proteomes" id="UP000078148"/>
    </source>
</evidence>
<dbReference type="EC" id="4.2.1.2" evidence="5"/>
<feature type="active site" description="Proton donor/acceptor" evidence="5">
    <location>
        <position position="186"/>
    </location>
</feature>
<comment type="pathway">
    <text evidence="5">Carbohydrate metabolism; tricarboxylic acid cycle; (S)-malate from fumarate: step 1/1.</text>
</comment>
<dbReference type="UniPathway" id="UPA00223">
    <property type="reaction ID" value="UER01007"/>
</dbReference>
<reference evidence="9" key="1">
    <citation type="submission" date="2015-10" db="EMBL/GenBank/DDBJ databases">
        <title>Genome of Paenibacillus bovis sp. nov.</title>
        <authorList>
            <person name="Wu Z."/>
            <person name="Gao C."/>
            <person name="Liu Z."/>
            <person name="Zheng H."/>
        </authorList>
    </citation>
    <scope>NUCLEOTIDE SEQUENCE [LARGE SCALE GENOMIC DNA]</scope>
    <source>
        <strain evidence="9">BD3526</strain>
    </source>
</reference>
<dbReference type="Proteomes" id="UP000078148">
    <property type="component" value="Chromosome"/>
</dbReference>
<comment type="function">
    <text evidence="5">Involved in the TCA cycle. Catalyzes the stereospecific interconversion of fumarate to L-malate.</text>
</comment>
<evidence type="ECO:0000256" key="1">
    <source>
        <dbReference type="ARBA" id="ARBA00001494"/>
    </source>
</evidence>
<dbReference type="PANTHER" id="PTHR11444">
    <property type="entry name" value="ASPARTATEAMMONIA/ARGININOSUCCINATE/ADENYLOSUCCINATE LYASE"/>
    <property type="match status" value="1"/>
</dbReference>
<dbReference type="InterPro" id="IPR000362">
    <property type="entry name" value="Fumarate_lyase_fam"/>
</dbReference>
<dbReference type="STRING" id="1616788.AR543_10755"/>
<dbReference type="InterPro" id="IPR024083">
    <property type="entry name" value="Fumarase/histidase_N"/>
</dbReference>
<dbReference type="PANTHER" id="PTHR11444:SF1">
    <property type="entry name" value="FUMARATE HYDRATASE, MITOCHONDRIAL"/>
    <property type="match status" value="1"/>
</dbReference>
<dbReference type="PRINTS" id="PR00145">
    <property type="entry name" value="ARGSUCLYASE"/>
</dbReference>
<name>A0A172ZFL8_9BACL</name>
<dbReference type="InterPro" id="IPR022761">
    <property type="entry name" value="Fumarate_lyase_N"/>
</dbReference>
<keyword evidence="3 5" id="KW-0816">Tricarboxylic acid cycle</keyword>
<dbReference type="Gene3D" id="1.20.200.10">
    <property type="entry name" value="Fumarase/aspartase (Central domain)"/>
    <property type="match status" value="1"/>
</dbReference>
<dbReference type="PRINTS" id="PR00149">
    <property type="entry name" value="FUMRATELYASE"/>
</dbReference>
<organism evidence="8 9">
    <name type="scientific">Paenibacillus bovis</name>
    <dbReference type="NCBI Taxonomy" id="1616788"/>
    <lineage>
        <taxon>Bacteria</taxon>
        <taxon>Bacillati</taxon>
        <taxon>Bacillota</taxon>
        <taxon>Bacilli</taxon>
        <taxon>Bacillales</taxon>
        <taxon>Paenibacillaceae</taxon>
        <taxon>Paenibacillus</taxon>
    </lineage>
</organism>
<feature type="binding site" evidence="5">
    <location>
        <begin position="137"/>
        <end position="139"/>
    </location>
    <ligand>
        <name>substrate</name>
    </ligand>
</feature>
<comment type="subunit">
    <text evidence="5">Homotetramer.</text>
</comment>
<dbReference type="GO" id="GO:0004333">
    <property type="term" value="F:fumarate hydratase activity"/>
    <property type="evidence" value="ECO:0007669"/>
    <property type="project" value="UniProtKB-UniRule"/>
</dbReference>
<dbReference type="Pfam" id="PF00206">
    <property type="entry name" value="Lyase_1"/>
    <property type="match status" value="1"/>
</dbReference>
<dbReference type="HAMAP" id="MF_00743">
    <property type="entry name" value="FumaraseC"/>
    <property type="match status" value="1"/>
</dbReference>
<comment type="miscellaneous">
    <text evidence="5">There are 2 substrate-binding sites: the catalytic A site, and the non-catalytic B site that may play a role in the transfer of substrate or product between the active site and the solvent. Alternatively, the B site may bind allosteric effectors.</text>
</comment>
<sequence length="462" mass="50084">MEYRVEKDTIGEINVPADKLWGAQTQRSKENFKIGGERMPIQVIYAFAILKKSAALANEKLGKLSADKADAIVKAADEILTGQWDEHFPLVVWQTGSGTQSNMNVNEVIAHRGNQLLEEAGKTDRLHPNDDVNMSQSSNDTFPTALHVAGVLAVEDVLLPAIARLQETLQQKATEFMDLIKIGRTHLQDATPLTLGQEISGWETMLHKSSRMINTSTAEMKELAIGGTAVGTGINAHPDFGRLVAANISELTGKLFVSAPNKFHALTSHDEVVYAHGALKALAADLMKIANDVRWLASGPRSGLGELTIPANEPGSSIMPGKVNPTQSEAMTMVVTQVMGNDATIGFAASQGNFELNVFKPVIIYNFLQSVQLLADSIVSFNDHCAVGIEANTEQIQHNLDNSLMLVTALNPHIGYENAAKIAKHAHKEGLSLKEATLQSGLLTEEQFNEYVDPSKMIHPKA</sequence>
<feature type="binding site" evidence="5">
    <location>
        <position position="185"/>
    </location>
    <ligand>
        <name>substrate</name>
    </ligand>
</feature>
<accession>A0A172ZFL8</accession>
<feature type="binding site" evidence="5">
    <location>
        <begin position="322"/>
        <end position="324"/>
    </location>
    <ligand>
        <name>substrate</name>
    </ligand>
</feature>
<feature type="binding site" evidence="5">
    <location>
        <begin position="97"/>
        <end position="99"/>
    </location>
    <ligand>
        <name>substrate</name>
    </ligand>
</feature>
<dbReference type="FunFam" id="1.20.200.10:FF:000001">
    <property type="entry name" value="Fumarate hydratase, mitochondrial"/>
    <property type="match status" value="1"/>
</dbReference>
<feature type="domain" description="Fumarase C C-terminal" evidence="7">
    <location>
        <begin position="406"/>
        <end position="459"/>
    </location>
</feature>
<keyword evidence="4 5" id="KW-0456">Lyase</keyword>
<dbReference type="SUPFAM" id="SSF48557">
    <property type="entry name" value="L-aspartase-like"/>
    <property type="match status" value="1"/>
</dbReference>
<evidence type="ECO:0000256" key="5">
    <source>
        <dbReference type="HAMAP-Rule" id="MF_00743"/>
    </source>
</evidence>
<protein>
    <recommendedName>
        <fullName evidence="5">Fumarate hydratase class II</fullName>
        <shortName evidence="5">Fumarase C</shortName>
        <ecNumber evidence="5">4.2.1.2</ecNumber>
    </recommendedName>
    <alternativeName>
        <fullName evidence="5">Aerobic fumarase</fullName>
    </alternativeName>
    <alternativeName>
        <fullName evidence="5">Iron-independent fumarase</fullName>
    </alternativeName>
</protein>
<feature type="binding site" evidence="5">
    <location>
        <position position="317"/>
    </location>
    <ligand>
        <name>substrate</name>
    </ligand>
</feature>
<dbReference type="EMBL" id="CP013023">
    <property type="protein sequence ID" value="ANF96436.1"/>
    <property type="molecule type" value="Genomic_DNA"/>
</dbReference>
<dbReference type="Pfam" id="PF10415">
    <property type="entry name" value="FumaraseC_C"/>
    <property type="match status" value="1"/>
</dbReference>
<dbReference type="KEGG" id="pbv:AR543_10755"/>
<feature type="site" description="Important for catalytic activity" evidence="5">
    <location>
        <position position="329"/>
    </location>
</feature>
<reference evidence="8 9" key="2">
    <citation type="journal article" date="2016" name="Int. J. Syst. Evol. Microbiol.">
        <title>Paenibacillus bovis sp. nov., isolated from raw yak (Bos grunniens) milk.</title>
        <authorList>
            <person name="Gao C."/>
            <person name="Han J."/>
            <person name="Liu Z."/>
            <person name="Xu X."/>
            <person name="Hang F."/>
            <person name="Wu Z."/>
        </authorList>
    </citation>
    <scope>NUCLEOTIDE SEQUENCE [LARGE SCALE GENOMIC DNA]</scope>
    <source>
        <strain evidence="8 9">BD3526</strain>
    </source>
</reference>
<dbReference type="InterPro" id="IPR018951">
    <property type="entry name" value="Fumarase_C_C"/>
</dbReference>
<evidence type="ECO:0000313" key="8">
    <source>
        <dbReference type="EMBL" id="ANF96436.1"/>
    </source>
</evidence>
<dbReference type="GO" id="GO:0006099">
    <property type="term" value="P:tricarboxylic acid cycle"/>
    <property type="evidence" value="ECO:0007669"/>
    <property type="project" value="UniProtKB-UniRule"/>
</dbReference>
<dbReference type="NCBIfam" id="NF008909">
    <property type="entry name" value="PRK12273.1"/>
    <property type="match status" value="1"/>
</dbReference>
<evidence type="ECO:0000259" key="7">
    <source>
        <dbReference type="Pfam" id="PF10415"/>
    </source>
</evidence>